<evidence type="ECO:0000313" key="2">
    <source>
        <dbReference type="Proteomes" id="UP000036122"/>
    </source>
</evidence>
<gene>
    <name evidence="1" type="ORF">T630_2205</name>
</gene>
<name>A0A0J1A9H4_ACIBA</name>
<proteinExistence type="predicted"/>
<protein>
    <submittedName>
        <fullName evidence="1">Uncharacterized protein</fullName>
    </submittedName>
</protein>
<evidence type="ECO:0000313" key="1">
    <source>
        <dbReference type="EMBL" id="KLT91272.1"/>
    </source>
</evidence>
<dbReference type="EMBL" id="JPHZ01000007">
    <property type="protein sequence ID" value="KLT91272.1"/>
    <property type="molecule type" value="Genomic_DNA"/>
</dbReference>
<accession>A0A0J1A9H4</accession>
<reference evidence="1 2" key="1">
    <citation type="submission" date="2014-07" db="EMBL/GenBank/DDBJ databases">
        <authorList>
            <person name="Harkins D.M."/>
            <person name="Lesho E."/>
            <person name="Waterman P.E."/>
            <person name="Chan A."/>
            <person name="Fouts D.E."/>
        </authorList>
    </citation>
    <scope>NUCLEOTIDE SEQUENCE [LARGE SCALE GENOMIC DNA]</scope>
    <source>
        <strain evidence="1 2">MRSN 3527</strain>
    </source>
</reference>
<dbReference type="PATRIC" id="fig|1409923.3.peg.362"/>
<organism evidence="1 2">
    <name type="scientific">Acinetobacter baumannii MRSN 3527</name>
    <dbReference type="NCBI Taxonomy" id="1409923"/>
    <lineage>
        <taxon>Bacteria</taxon>
        <taxon>Pseudomonadati</taxon>
        <taxon>Pseudomonadota</taxon>
        <taxon>Gammaproteobacteria</taxon>
        <taxon>Moraxellales</taxon>
        <taxon>Moraxellaceae</taxon>
        <taxon>Acinetobacter</taxon>
        <taxon>Acinetobacter calcoaceticus/baumannii complex</taxon>
    </lineage>
</organism>
<sequence>MITFDPVYVGDNTFQMQELSFEQCLKISIIAPNLNEKRLTAFLKSALDSVFDPLVLTIQERYLLLLKYLEKQSNTMLEVNTDWSKVFLQSENNWKTETTQNGITVRQLIGIEVEFLEANCKNVAEWIACMMAFQLSYSNHEHLGLLPDRTNPQLFEEQFKQRLDFIKKMPASDFDLCYQDFNNLNNELFTHLRLSVDNHGILVERGADDAPARFRTASVFTGIIKELDRSFA</sequence>
<dbReference type="AlphaFoldDB" id="A0A0J1A9H4"/>
<dbReference type="Proteomes" id="UP000036122">
    <property type="component" value="Unassembled WGS sequence"/>
</dbReference>
<dbReference type="RefSeq" id="WP_000627454.1">
    <property type="nucleotide sequence ID" value="NZ_JPHZ01000007.1"/>
</dbReference>
<comment type="caution">
    <text evidence="1">The sequence shown here is derived from an EMBL/GenBank/DDBJ whole genome shotgun (WGS) entry which is preliminary data.</text>
</comment>